<organism evidence="2 3">
    <name type="scientific">Thalassotalea euphylliae</name>
    <dbReference type="NCBI Taxonomy" id="1655234"/>
    <lineage>
        <taxon>Bacteria</taxon>
        <taxon>Pseudomonadati</taxon>
        <taxon>Pseudomonadota</taxon>
        <taxon>Gammaproteobacteria</taxon>
        <taxon>Alteromonadales</taxon>
        <taxon>Colwelliaceae</taxon>
        <taxon>Thalassotalea</taxon>
    </lineage>
</organism>
<dbReference type="RefSeq" id="WP_116009757.1">
    <property type="nucleotide sequence ID" value="NZ_QUOU01000001.1"/>
</dbReference>
<dbReference type="Proteomes" id="UP000256478">
    <property type="component" value="Unassembled WGS sequence"/>
</dbReference>
<evidence type="ECO:0000256" key="1">
    <source>
        <dbReference type="SAM" id="Coils"/>
    </source>
</evidence>
<protein>
    <submittedName>
        <fullName evidence="2">Chemotaxis protein</fullName>
    </submittedName>
</protein>
<dbReference type="Gene3D" id="6.10.250.3200">
    <property type="match status" value="1"/>
</dbReference>
<reference evidence="2 3" key="1">
    <citation type="submission" date="2018-08" db="EMBL/GenBank/DDBJ databases">
        <title>Thalassotalea euphylliae genome.</title>
        <authorList>
            <person name="Summers S."/>
            <person name="Rice S.A."/>
            <person name="Freckelton M.L."/>
            <person name="Nedved B.T."/>
            <person name="Hadfield M.G."/>
        </authorList>
    </citation>
    <scope>NUCLEOTIDE SEQUENCE [LARGE SCALE GENOMIC DNA]</scope>
    <source>
        <strain evidence="2 3">H1</strain>
    </source>
</reference>
<dbReference type="OrthoDB" id="8442309at2"/>
<dbReference type="SUPFAM" id="SSF58104">
    <property type="entry name" value="Methyl-accepting chemotaxis protein (MCP) signaling domain"/>
    <property type="match status" value="1"/>
</dbReference>
<dbReference type="EMBL" id="QUOU01000001">
    <property type="protein sequence ID" value="REL28728.1"/>
    <property type="molecule type" value="Genomic_DNA"/>
</dbReference>
<comment type="caution">
    <text evidence="2">The sequence shown here is derived from an EMBL/GenBank/DDBJ whole genome shotgun (WGS) entry which is preliminary data.</text>
</comment>
<name>A0A3E0TVW4_9GAMM</name>
<dbReference type="AlphaFoldDB" id="A0A3E0TVW4"/>
<keyword evidence="1" id="KW-0175">Coiled coil</keyword>
<feature type="coiled-coil region" evidence="1">
    <location>
        <begin position="176"/>
        <end position="203"/>
    </location>
</feature>
<accession>A0A3E0TVW4</accession>
<gene>
    <name evidence="2" type="ORF">DXX93_20580</name>
</gene>
<evidence type="ECO:0000313" key="2">
    <source>
        <dbReference type="EMBL" id="REL28728.1"/>
    </source>
</evidence>
<evidence type="ECO:0000313" key="3">
    <source>
        <dbReference type="Proteomes" id="UP000256478"/>
    </source>
</evidence>
<proteinExistence type="predicted"/>
<sequence length="206" mass="22567">MSSKQINYFVTTALIAAKLDNANKIAKQLLLTASNARAVALRAGDSAAGFKPLTDFIDQLARVTIASSKQINVLATQLSRVSANKMRTDNAICHFERADRIATDYAYVESLSPAYGRIKRSELALNNKYVGEIFRLNDALDELARELRTAVILATLSRVEASQAALLYQESLNGVADNVELSAQQIKTLIEEAKKLAQELHQDANV</sequence>